<reference evidence="7" key="3">
    <citation type="submission" date="2016-03" db="UniProtKB">
        <authorList>
            <consortium name="EnsemblProtists"/>
        </authorList>
    </citation>
    <scope>IDENTIFICATION</scope>
</reference>
<evidence type="ECO:0000256" key="5">
    <source>
        <dbReference type="ARBA" id="ARBA00030497"/>
    </source>
</evidence>
<reference evidence="8" key="2">
    <citation type="submission" date="2012-11" db="EMBL/GenBank/DDBJ databases">
        <authorList>
            <person name="Kuo A."/>
            <person name="Curtis B.A."/>
            <person name="Tanifuji G."/>
            <person name="Burki F."/>
            <person name="Gruber A."/>
            <person name="Irimia M."/>
            <person name="Maruyama S."/>
            <person name="Arias M.C."/>
            <person name="Ball S.G."/>
            <person name="Gile G.H."/>
            <person name="Hirakawa Y."/>
            <person name="Hopkins J.F."/>
            <person name="Rensing S.A."/>
            <person name="Schmutz J."/>
            <person name="Symeonidi A."/>
            <person name="Elias M."/>
            <person name="Eveleigh R.J."/>
            <person name="Herman E.K."/>
            <person name="Klute M.J."/>
            <person name="Nakayama T."/>
            <person name="Obornik M."/>
            <person name="Reyes-Prieto A."/>
            <person name="Armbrust E.V."/>
            <person name="Aves S.J."/>
            <person name="Beiko R.G."/>
            <person name="Coutinho P."/>
            <person name="Dacks J.B."/>
            <person name="Durnford D.G."/>
            <person name="Fast N.M."/>
            <person name="Green B.R."/>
            <person name="Grisdale C."/>
            <person name="Hempe F."/>
            <person name="Henrissat B."/>
            <person name="Hoppner M.P."/>
            <person name="Ishida K.-I."/>
            <person name="Kim E."/>
            <person name="Koreny L."/>
            <person name="Kroth P.G."/>
            <person name="Liu Y."/>
            <person name="Malik S.-B."/>
            <person name="Maier U.G."/>
            <person name="McRose D."/>
            <person name="Mock T."/>
            <person name="Neilson J.A."/>
            <person name="Onodera N.T."/>
            <person name="Poole A.M."/>
            <person name="Pritham E.J."/>
            <person name="Richards T.A."/>
            <person name="Rocap G."/>
            <person name="Roy S.W."/>
            <person name="Sarai C."/>
            <person name="Schaack S."/>
            <person name="Shirato S."/>
            <person name="Slamovits C.H."/>
            <person name="Spencer D.F."/>
            <person name="Suzuki S."/>
            <person name="Worden A.Z."/>
            <person name="Zauner S."/>
            <person name="Barry K."/>
            <person name="Bell C."/>
            <person name="Bharti A.K."/>
            <person name="Crow J.A."/>
            <person name="Grimwood J."/>
            <person name="Kramer R."/>
            <person name="Lindquist E."/>
            <person name="Lucas S."/>
            <person name="Salamov A."/>
            <person name="McFadden G.I."/>
            <person name="Lane C.E."/>
            <person name="Keeling P.J."/>
            <person name="Gray M.W."/>
            <person name="Grigoriev I.V."/>
            <person name="Archibald J.M."/>
        </authorList>
    </citation>
    <scope>NUCLEOTIDE SEQUENCE</scope>
    <source>
        <strain evidence="8">CCMP2712</strain>
    </source>
</reference>
<dbReference type="AlphaFoldDB" id="L1JQL8"/>
<evidence type="ECO:0000256" key="2">
    <source>
        <dbReference type="ARBA" id="ARBA00006472"/>
    </source>
</evidence>
<dbReference type="KEGG" id="gtt:GUITHDRAFT_66671"/>
<dbReference type="GO" id="GO:0008124">
    <property type="term" value="F:4-alpha-hydroxytetrahydrobiopterin dehydratase activity"/>
    <property type="evidence" value="ECO:0007669"/>
    <property type="project" value="UniProtKB-EC"/>
</dbReference>
<dbReference type="PANTHER" id="PTHR12599">
    <property type="entry name" value="PTERIN-4-ALPHA-CARBINOLAMINE DEHYDRATASE"/>
    <property type="match status" value="1"/>
</dbReference>
<dbReference type="InterPro" id="IPR001533">
    <property type="entry name" value="Pterin_deHydtase"/>
</dbReference>
<dbReference type="HAMAP" id="MF_00434">
    <property type="entry name" value="Pterin_4_alpha"/>
    <property type="match status" value="1"/>
</dbReference>
<dbReference type="PaxDb" id="55529-EKX50747"/>
<dbReference type="Proteomes" id="UP000011087">
    <property type="component" value="Unassembled WGS sequence"/>
</dbReference>
<dbReference type="RefSeq" id="XP_005837727.1">
    <property type="nucleotide sequence ID" value="XM_005837670.1"/>
</dbReference>
<dbReference type="EMBL" id="JH992977">
    <property type="protein sequence ID" value="EKX50747.1"/>
    <property type="molecule type" value="Genomic_DNA"/>
</dbReference>
<name>L1JQL8_GUITC</name>
<proteinExistence type="inferred from homology"/>
<accession>L1JQL8</accession>
<reference evidence="6 8" key="1">
    <citation type="journal article" date="2012" name="Nature">
        <title>Algal genomes reveal evolutionary mosaicism and the fate of nucleomorphs.</title>
        <authorList>
            <consortium name="DOE Joint Genome Institute"/>
            <person name="Curtis B.A."/>
            <person name="Tanifuji G."/>
            <person name="Burki F."/>
            <person name="Gruber A."/>
            <person name="Irimia M."/>
            <person name="Maruyama S."/>
            <person name="Arias M.C."/>
            <person name="Ball S.G."/>
            <person name="Gile G.H."/>
            <person name="Hirakawa Y."/>
            <person name="Hopkins J.F."/>
            <person name="Kuo A."/>
            <person name="Rensing S.A."/>
            <person name="Schmutz J."/>
            <person name="Symeonidi A."/>
            <person name="Elias M."/>
            <person name="Eveleigh R.J."/>
            <person name="Herman E.K."/>
            <person name="Klute M.J."/>
            <person name="Nakayama T."/>
            <person name="Obornik M."/>
            <person name="Reyes-Prieto A."/>
            <person name="Armbrust E.V."/>
            <person name="Aves S.J."/>
            <person name="Beiko R.G."/>
            <person name="Coutinho P."/>
            <person name="Dacks J.B."/>
            <person name="Durnford D.G."/>
            <person name="Fast N.M."/>
            <person name="Green B.R."/>
            <person name="Grisdale C.J."/>
            <person name="Hempel F."/>
            <person name="Henrissat B."/>
            <person name="Hoppner M.P."/>
            <person name="Ishida K."/>
            <person name="Kim E."/>
            <person name="Koreny L."/>
            <person name="Kroth P.G."/>
            <person name="Liu Y."/>
            <person name="Malik S.B."/>
            <person name="Maier U.G."/>
            <person name="McRose D."/>
            <person name="Mock T."/>
            <person name="Neilson J.A."/>
            <person name="Onodera N.T."/>
            <person name="Poole A.M."/>
            <person name="Pritham E.J."/>
            <person name="Richards T.A."/>
            <person name="Rocap G."/>
            <person name="Roy S.W."/>
            <person name="Sarai C."/>
            <person name="Schaack S."/>
            <person name="Shirato S."/>
            <person name="Slamovits C.H."/>
            <person name="Spencer D.F."/>
            <person name="Suzuki S."/>
            <person name="Worden A.Z."/>
            <person name="Zauner S."/>
            <person name="Barry K."/>
            <person name="Bell C."/>
            <person name="Bharti A.K."/>
            <person name="Crow J.A."/>
            <person name="Grimwood J."/>
            <person name="Kramer R."/>
            <person name="Lindquist E."/>
            <person name="Lucas S."/>
            <person name="Salamov A."/>
            <person name="McFadden G.I."/>
            <person name="Lane C.E."/>
            <person name="Keeling P.J."/>
            <person name="Gray M.W."/>
            <person name="Grigoriev I.V."/>
            <person name="Archibald J.M."/>
        </authorList>
    </citation>
    <scope>NUCLEOTIDE SEQUENCE</scope>
    <source>
        <strain evidence="6 8">CCMP2712</strain>
    </source>
</reference>
<gene>
    <name evidence="6" type="ORF">GUITHDRAFT_66671</name>
</gene>
<protein>
    <recommendedName>
        <fullName evidence="3">4a-hydroxytetrahydrobiopterin dehydratase</fullName>
        <ecNumber evidence="3">4.2.1.96</ecNumber>
    </recommendedName>
    <alternativeName>
        <fullName evidence="5">4-alpha-hydroxy-tetrahydropterin dehydratase</fullName>
    </alternativeName>
</protein>
<dbReference type="HOGENOM" id="CLU_081974_3_2_1"/>
<comment type="similarity">
    <text evidence="2">Belongs to the pterin-4-alpha-carbinolamine dehydratase family.</text>
</comment>
<dbReference type="SUPFAM" id="SSF55248">
    <property type="entry name" value="PCD-like"/>
    <property type="match status" value="1"/>
</dbReference>
<keyword evidence="4" id="KW-0456">Lyase</keyword>
<dbReference type="Pfam" id="PF01329">
    <property type="entry name" value="Pterin_4a"/>
    <property type="match status" value="1"/>
</dbReference>
<evidence type="ECO:0000313" key="7">
    <source>
        <dbReference type="EnsemblProtists" id="EKX50747"/>
    </source>
</evidence>
<evidence type="ECO:0000256" key="1">
    <source>
        <dbReference type="ARBA" id="ARBA00001554"/>
    </source>
</evidence>
<dbReference type="NCBIfam" id="NF002018">
    <property type="entry name" value="PRK00823.1-3"/>
    <property type="match status" value="1"/>
</dbReference>
<evidence type="ECO:0000256" key="4">
    <source>
        <dbReference type="ARBA" id="ARBA00023239"/>
    </source>
</evidence>
<sequence length="106" mass="12524">MSQRAERLQEEEKRDLLDPLMAEGWSVMDTRDAIHKKFKFKDFKKAFKFMQGVAVHADRLDHHPEWTNVYNKVDITLTTHDCDGLSKRDIELARHIEEEAKNVSQQ</sequence>
<dbReference type="STRING" id="905079.L1JQL8"/>
<dbReference type="OrthoDB" id="277398at2759"/>
<organism evidence="6">
    <name type="scientific">Guillardia theta (strain CCMP2712)</name>
    <name type="common">Cryptophyte</name>
    <dbReference type="NCBI Taxonomy" id="905079"/>
    <lineage>
        <taxon>Eukaryota</taxon>
        <taxon>Cryptophyceae</taxon>
        <taxon>Pyrenomonadales</taxon>
        <taxon>Geminigeraceae</taxon>
        <taxon>Guillardia</taxon>
    </lineage>
</organism>
<dbReference type="eggNOG" id="KOG4073">
    <property type="taxonomic scope" value="Eukaryota"/>
</dbReference>
<evidence type="ECO:0000313" key="8">
    <source>
        <dbReference type="Proteomes" id="UP000011087"/>
    </source>
</evidence>
<keyword evidence="8" id="KW-1185">Reference proteome</keyword>
<evidence type="ECO:0000313" key="6">
    <source>
        <dbReference type="EMBL" id="EKX50747.1"/>
    </source>
</evidence>
<dbReference type="EC" id="4.2.1.96" evidence="3"/>
<dbReference type="GeneID" id="17307424"/>
<dbReference type="OMA" id="WAEKWNH"/>
<evidence type="ECO:0000256" key="3">
    <source>
        <dbReference type="ARBA" id="ARBA00013252"/>
    </source>
</evidence>
<dbReference type="EnsemblProtists" id="EKX50747">
    <property type="protein sequence ID" value="EKX50747"/>
    <property type="gene ID" value="GUITHDRAFT_66671"/>
</dbReference>
<dbReference type="InterPro" id="IPR036428">
    <property type="entry name" value="PCD_sf"/>
</dbReference>
<dbReference type="GO" id="GO:0006729">
    <property type="term" value="P:tetrahydrobiopterin biosynthetic process"/>
    <property type="evidence" value="ECO:0007669"/>
    <property type="project" value="InterPro"/>
</dbReference>
<dbReference type="PANTHER" id="PTHR12599:SF0">
    <property type="entry name" value="PTERIN-4-ALPHA-CARBINOLAMINE DEHYDRATASE"/>
    <property type="match status" value="1"/>
</dbReference>
<dbReference type="Gene3D" id="3.30.1360.20">
    <property type="entry name" value="Transcriptional coactivator/pterin dehydratase"/>
    <property type="match status" value="1"/>
</dbReference>
<comment type="catalytic activity">
    <reaction evidence="1">
        <text>(4aS,6R)-4a-hydroxy-L-erythro-5,6,7,8-tetrahydrobiopterin = (6R)-L-erythro-6,7-dihydrobiopterin + H2O</text>
        <dbReference type="Rhea" id="RHEA:11920"/>
        <dbReference type="ChEBI" id="CHEBI:15377"/>
        <dbReference type="ChEBI" id="CHEBI:15642"/>
        <dbReference type="ChEBI" id="CHEBI:43120"/>
        <dbReference type="EC" id="4.2.1.96"/>
    </reaction>
</comment>